<dbReference type="Gene3D" id="3.40.190.10">
    <property type="entry name" value="Periplasmic binding protein-like II"/>
    <property type="match status" value="1"/>
</dbReference>
<dbReference type="InterPro" id="IPR030678">
    <property type="entry name" value="Peptide/Ni-bd"/>
</dbReference>
<dbReference type="OrthoDB" id="39920at2"/>
<gene>
    <name evidence="3" type="ORF">SAMN02745164_01423</name>
</gene>
<dbReference type="EMBL" id="FQUI01000022">
    <property type="protein sequence ID" value="SHE92423.1"/>
    <property type="molecule type" value="Genomic_DNA"/>
</dbReference>
<keyword evidence="1" id="KW-0732">Signal</keyword>
<dbReference type="GO" id="GO:0042597">
    <property type="term" value="C:periplasmic space"/>
    <property type="evidence" value="ECO:0007669"/>
    <property type="project" value="UniProtKB-ARBA"/>
</dbReference>
<sequence>MKKLLVVLLLVFSIFAFAEVKNPDTIVDVTIGEPDTLDPHQAYDTASGEVIFNVYDNLIEYVGSSLSEFAPRLAESWEIDGNTVKFKIRKGVKFHSGNELTPYDVEYTFERALIGNPGGGPIWMLYEVFFGDYFSLKSAVKGLTGHKWTDLVDSETKEPVNDEAKQILLDFYKKYIDSKVEVEGDYVVFHLAAPKVYFLNIIAQGSSWGAILDSKAAMGLGLWDGKADGWWKFHDWKKEDSPLYAKEIGSGPYELVEWNRAEQKVTLKAFEEYWRGPAKIKNVVIWGVDEWSTRKALLEKGEADIVAVPAQYLSQIKGNPDIEIIEGLPSVSVTTLNFNWQVKPDSPYIGSGKLDGNGIPTTFFADKNVRLAFIYSFDYKKMIDDVLDGYGELVPTAMPKGFLGYDDNLPKPKFDLKEATKYFKRAYRGQLWRKGFKMTILYNTGNAARQKAAELLADSLKKINPKFQAEVRGVQWPTFLDARKNGKMPLYILGWLADYPDPNNFIYTFYHSDGDYGYYFGEKYAEFANKPQAFFGGKSLNEMISEASALTDPKAREEIYIKVQQFVIREGLGVPLYQPIGVRVHRKWLKGWYPNSIRPGDDYYHYWKSEE</sequence>
<dbReference type="Pfam" id="PF00496">
    <property type="entry name" value="SBP_bac_5"/>
    <property type="match status" value="1"/>
</dbReference>
<dbReference type="AlphaFoldDB" id="A0A1M4XGG7"/>
<dbReference type="InterPro" id="IPR000914">
    <property type="entry name" value="SBP_5_dom"/>
</dbReference>
<evidence type="ECO:0000313" key="4">
    <source>
        <dbReference type="Proteomes" id="UP000184334"/>
    </source>
</evidence>
<evidence type="ECO:0000259" key="2">
    <source>
        <dbReference type="Pfam" id="PF00496"/>
    </source>
</evidence>
<dbReference type="PANTHER" id="PTHR30290:SF34">
    <property type="entry name" value="ABC TRANSPORTER, PERIPLASMIC OLIGO-PEPTIDE BINDING PROTEIN, PUTATIVE-RELATED"/>
    <property type="match status" value="1"/>
</dbReference>
<feature type="chain" id="PRO_5012228846" evidence="1">
    <location>
        <begin position="19"/>
        <end position="611"/>
    </location>
</feature>
<evidence type="ECO:0000313" key="3">
    <source>
        <dbReference type="EMBL" id="SHE92423.1"/>
    </source>
</evidence>
<dbReference type="PANTHER" id="PTHR30290">
    <property type="entry name" value="PERIPLASMIC BINDING COMPONENT OF ABC TRANSPORTER"/>
    <property type="match status" value="1"/>
</dbReference>
<dbReference type="CDD" id="cd08512">
    <property type="entry name" value="PBP2_NikA_DppA_OppA_like_7"/>
    <property type="match status" value="1"/>
</dbReference>
<reference evidence="3" key="1">
    <citation type="submission" date="2016-11" db="EMBL/GenBank/DDBJ databases">
        <authorList>
            <person name="Varghese N."/>
            <person name="Submissions S."/>
        </authorList>
    </citation>
    <scope>NUCLEOTIDE SEQUENCE [LARGE SCALE GENOMIC DNA]</scope>
    <source>
        <strain evidence="3">DSM 16785</strain>
    </source>
</reference>
<dbReference type="RefSeq" id="WP_072864915.1">
    <property type="nucleotide sequence ID" value="NZ_FQUI01000022.1"/>
</dbReference>
<dbReference type="GO" id="GO:0015833">
    <property type="term" value="P:peptide transport"/>
    <property type="evidence" value="ECO:0007669"/>
    <property type="project" value="TreeGrafter"/>
</dbReference>
<proteinExistence type="predicted"/>
<dbReference type="Proteomes" id="UP000184334">
    <property type="component" value="Unassembled WGS sequence"/>
</dbReference>
<comment type="caution">
    <text evidence="3">The sequence shown here is derived from an EMBL/GenBank/DDBJ whole genome shotgun (WGS) entry which is preliminary data.</text>
</comment>
<dbReference type="GO" id="GO:0043190">
    <property type="term" value="C:ATP-binding cassette (ABC) transporter complex"/>
    <property type="evidence" value="ECO:0007669"/>
    <property type="project" value="InterPro"/>
</dbReference>
<keyword evidence="4" id="KW-1185">Reference proteome</keyword>
<dbReference type="PIRSF" id="PIRSF002741">
    <property type="entry name" value="MppA"/>
    <property type="match status" value="1"/>
</dbReference>
<dbReference type="Gene3D" id="3.10.105.10">
    <property type="entry name" value="Dipeptide-binding Protein, Domain 3"/>
    <property type="match status" value="1"/>
</dbReference>
<dbReference type="Gene3D" id="3.90.76.10">
    <property type="entry name" value="Dipeptide-binding Protein, Domain 1"/>
    <property type="match status" value="1"/>
</dbReference>
<feature type="domain" description="Solute-binding protein family 5" evidence="2">
    <location>
        <begin position="68"/>
        <end position="515"/>
    </location>
</feature>
<feature type="signal peptide" evidence="1">
    <location>
        <begin position="1"/>
        <end position="18"/>
    </location>
</feature>
<dbReference type="GO" id="GO:1904680">
    <property type="term" value="F:peptide transmembrane transporter activity"/>
    <property type="evidence" value="ECO:0007669"/>
    <property type="project" value="TreeGrafter"/>
</dbReference>
<dbReference type="SUPFAM" id="SSF53850">
    <property type="entry name" value="Periplasmic binding protein-like II"/>
    <property type="match status" value="1"/>
</dbReference>
<protein>
    <submittedName>
        <fullName evidence="3">Peptide/nickel transport system substrate-binding protein</fullName>
    </submittedName>
</protein>
<evidence type="ECO:0000256" key="1">
    <source>
        <dbReference type="SAM" id="SignalP"/>
    </source>
</evidence>
<dbReference type="STRING" id="1122195.SAMN02745164_01423"/>
<organism evidence="3 4">
    <name type="scientific">Marinitoga hydrogenitolerans (strain DSM 16785 / JCM 12826 / AT1271)</name>
    <dbReference type="NCBI Taxonomy" id="1122195"/>
    <lineage>
        <taxon>Bacteria</taxon>
        <taxon>Thermotogati</taxon>
        <taxon>Thermotogota</taxon>
        <taxon>Thermotogae</taxon>
        <taxon>Petrotogales</taxon>
        <taxon>Petrotogaceae</taxon>
        <taxon>Marinitoga</taxon>
    </lineage>
</organism>
<dbReference type="InterPro" id="IPR039424">
    <property type="entry name" value="SBP_5"/>
</dbReference>
<accession>A0A1M4XGG7</accession>
<name>A0A1M4XGG7_MARH1</name>